<dbReference type="AlphaFoldDB" id="A0A8X6LUB1"/>
<dbReference type="EMBL" id="BMAO01037887">
    <property type="protein sequence ID" value="GFR20937.1"/>
    <property type="molecule type" value="Genomic_DNA"/>
</dbReference>
<dbReference type="Proteomes" id="UP000887116">
    <property type="component" value="Unassembled WGS sequence"/>
</dbReference>
<dbReference type="PANTHER" id="PTHR23409">
    <property type="entry name" value="RIBONUCLEOSIDE-DIPHOSPHATE REDUCTASE SMALL CHAIN"/>
    <property type="match status" value="1"/>
</dbReference>
<dbReference type="InterPro" id="IPR000358">
    <property type="entry name" value="RNR_small_fam"/>
</dbReference>
<dbReference type="GO" id="GO:0009263">
    <property type="term" value="P:deoxyribonucleotide biosynthetic process"/>
    <property type="evidence" value="ECO:0007669"/>
    <property type="project" value="InterPro"/>
</dbReference>
<dbReference type="OrthoDB" id="6421510at2759"/>
<protein>
    <submittedName>
        <fullName evidence="1">Uncharacterized protein F54H12.2</fullName>
    </submittedName>
</protein>
<name>A0A8X6LUB1_TRICU</name>
<evidence type="ECO:0000313" key="2">
    <source>
        <dbReference type="Proteomes" id="UP000887116"/>
    </source>
</evidence>
<comment type="caution">
    <text evidence="1">The sequence shown here is derived from an EMBL/GenBank/DDBJ whole genome shotgun (WGS) entry which is preliminary data.</text>
</comment>
<dbReference type="GO" id="GO:0005829">
    <property type="term" value="C:cytosol"/>
    <property type="evidence" value="ECO:0007669"/>
    <property type="project" value="TreeGrafter"/>
</dbReference>
<proteinExistence type="predicted"/>
<dbReference type="PANTHER" id="PTHR23409:SF21">
    <property type="entry name" value="CAPSID PROTEIN"/>
    <property type="match status" value="1"/>
</dbReference>
<evidence type="ECO:0000313" key="1">
    <source>
        <dbReference type="EMBL" id="GFR20937.1"/>
    </source>
</evidence>
<keyword evidence="2" id="KW-1185">Reference proteome</keyword>
<reference evidence="1" key="1">
    <citation type="submission" date="2020-07" db="EMBL/GenBank/DDBJ databases">
        <title>Multicomponent nature underlies the extraordinary mechanical properties of spider dragline silk.</title>
        <authorList>
            <person name="Kono N."/>
            <person name="Nakamura H."/>
            <person name="Mori M."/>
            <person name="Yoshida Y."/>
            <person name="Ohtoshi R."/>
            <person name="Malay A.D."/>
            <person name="Moran D.A.P."/>
            <person name="Tomita M."/>
            <person name="Numata K."/>
            <person name="Arakawa K."/>
        </authorList>
    </citation>
    <scope>NUCLEOTIDE SEQUENCE</scope>
</reference>
<dbReference type="GO" id="GO:0004748">
    <property type="term" value="F:ribonucleoside-diphosphate reductase activity, thioredoxin disulfide as acceptor"/>
    <property type="evidence" value="ECO:0007669"/>
    <property type="project" value="TreeGrafter"/>
</dbReference>
<organism evidence="1 2">
    <name type="scientific">Trichonephila clavata</name>
    <name type="common">Joro spider</name>
    <name type="synonym">Nephila clavata</name>
    <dbReference type="NCBI Taxonomy" id="2740835"/>
    <lineage>
        <taxon>Eukaryota</taxon>
        <taxon>Metazoa</taxon>
        <taxon>Ecdysozoa</taxon>
        <taxon>Arthropoda</taxon>
        <taxon>Chelicerata</taxon>
        <taxon>Arachnida</taxon>
        <taxon>Araneae</taxon>
        <taxon>Araneomorphae</taxon>
        <taxon>Entelegynae</taxon>
        <taxon>Araneoidea</taxon>
        <taxon>Nephilidae</taxon>
        <taxon>Trichonephila</taxon>
    </lineage>
</organism>
<sequence>MDEKSNICLKSELDLFSTLPTQLAIDSSSFVQIHPLASLSDTAPLEFYISGNGEHYLDLAHSILHLQIKILKKNNSVIGDNDHVAPLSYILNTMWSEFSVFLNDIQIANQSNYSYRSFFESLLFTSKSSQDSFLSSALFHKDTASEHDNASATSANTGFNTRKSICKTSKLVDLIGILHYDLAAQPKLLVNDVNARIKLERQKDSFSLMAPVDNYKICLKSPSLFVQKINVAASVVLAQEKALERGLIKMPIRRAEVRSFALSSGLQSSTIANAFIGQLPTRLILGFVSNEAYNGNFSKNPFNFQHYNLNYLSVLEGSKMIPSKPFQPNFDNNLYARSYLSLFTDLNRFHNSQNINITYGEYSKGYKLYAIDLTPDMTAGETHMSINRTGNIAIDIKFAVDKPRSLPETVSLIVYAEYRNTIEIDKARNVFTDF</sequence>
<gene>
    <name evidence="1" type="primary">F54H12.2_136</name>
    <name evidence="1" type="ORF">TNCT_568011</name>
</gene>
<accession>A0A8X6LUB1</accession>